<feature type="transmembrane region" description="Helical" evidence="1">
    <location>
        <begin position="12"/>
        <end position="33"/>
    </location>
</feature>
<keyword evidence="1" id="KW-0812">Transmembrane</keyword>
<keyword evidence="1" id="KW-1133">Transmembrane helix</keyword>
<keyword evidence="3" id="KW-1185">Reference proteome</keyword>
<dbReference type="EMBL" id="CP036265">
    <property type="protein sequence ID" value="QDT18233.1"/>
    <property type="molecule type" value="Genomic_DNA"/>
</dbReference>
<organism evidence="2 3">
    <name type="scientific">Alienimonas californiensis</name>
    <dbReference type="NCBI Taxonomy" id="2527989"/>
    <lineage>
        <taxon>Bacteria</taxon>
        <taxon>Pseudomonadati</taxon>
        <taxon>Planctomycetota</taxon>
        <taxon>Planctomycetia</taxon>
        <taxon>Planctomycetales</taxon>
        <taxon>Planctomycetaceae</taxon>
        <taxon>Alienimonas</taxon>
    </lineage>
</organism>
<evidence type="ECO:0000313" key="3">
    <source>
        <dbReference type="Proteomes" id="UP000318741"/>
    </source>
</evidence>
<proteinExistence type="predicted"/>
<accession>A0A517PFR7</accession>
<evidence type="ECO:0000256" key="1">
    <source>
        <dbReference type="SAM" id="Phobius"/>
    </source>
</evidence>
<evidence type="ECO:0000313" key="2">
    <source>
        <dbReference type="EMBL" id="QDT18233.1"/>
    </source>
</evidence>
<sequence length="86" mass="9617">MNRDLASPAALYAKGALFVLLGALAGGLLLARSPSWTNAALLALCVWACCRAYYFAFYVVEKYVDPSYRFAGLWDFAGYLRGRRRR</sequence>
<gene>
    <name evidence="2" type="ORF">CA12_43740</name>
</gene>
<dbReference type="KEGG" id="acaf:CA12_43740"/>
<dbReference type="AlphaFoldDB" id="A0A517PFR7"/>
<dbReference type="RefSeq" id="WP_145361191.1">
    <property type="nucleotide sequence ID" value="NZ_CP036265.1"/>
</dbReference>
<keyword evidence="1" id="KW-0472">Membrane</keyword>
<dbReference type="OrthoDB" id="286647at2"/>
<name>A0A517PFR7_9PLAN</name>
<protein>
    <submittedName>
        <fullName evidence="2">Uncharacterized protein</fullName>
    </submittedName>
</protein>
<reference evidence="2 3" key="1">
    <citation type="submission" date="2019-02" db="EMBL/GenBank/DDBJ databases">
        <title>Deep-cultivation of Planctomycetes and their phenomic and genomic characterization uncovers novel biology.</title>
        <authorList>
            <person name="Wiegand S."/>
            <person name="Jogler M."/>
            <person name="Boedeker C."/>
            <person name="Pinto D."/>
            <person name="Vollmers J."/>
            <person name="Rivas-Marin E."/>
            <person name="Kohn T."/>
            <person name="Peeters S.H."/>
            <person name="Heuer A."/>
            <person name="Rast P."/>
            <person name="Oberbeckmann S."/>
            <person name="Bunk B."/>
            <person name="Jeske O."/>
            <person name="Meyerdierks A."/>
            <person name="Storesund J.E."/>
            <person name="Kallscheuer N."/>
            <person name="Luecker S."/>
            <person name="Lage O.M."/>
            <person name="Pohl T."/>
            <person name="Merkel B.J."/>
            <person name="Hornburger P."/>
            <person name="Mueller R.-W."/>
            <person name="Bruemmer F."/>
            <person name="Labrenz M."/>
            <person name="Spormann A.M."/>
            <person name="Op den Camp H."/>
            <person name="Overmann J."/>
            <person name="Amann R."/>
            <person name="Jetten M.S.M."/>
            <person name="Mascher T."/>
            <person name="Medema M.H."/>
            <person name="Devos D.P."/>
            <person name="Kaster A.-K."/>
            <person name="Ovreas L."/>
            <person name="Rohde M."/>
            <person name="Galperin M.Y."/>
            <person name="Jogler C."/>
        </authorList>
    </citation>
    <scope>NUCLEOTIDE SEQUENCE [LARGE SCALE GENOMIC DNA]</scope>
    <source>
        <strain evidence="2 3">CA12</strain>
    </source>
</reference>
<dbReference type="Proteomes" id="UP000318741">
    <property type="component" value="Chromosome"/>
</dbReference>
<feature type="transmembrane region" description="Helical" evidence="1">
    <location>
        <begin position="39"/>
        <end position="60"/>
    </location>
</feature>